<dbReference type="GO" id="GO:0000724">
    <property type="term" value="P:double-strand break repair via homologous recombination"/>
    <property type="evidence" value="ECO:0007669"/>
    <property type="project" value="TreeGrafter"/>
</dbReference>
<keyword evidence="12" id="KW-1185">Reference proteome</keyword>
<dbReference type="Gene3D" id="3.30.40.10">
    <property type="entry name" value="Zinc/RING finger domain, C3HC4 (zinc finger)"/>
    <property type="match status" value="1"/>
</dbReference>
<feature type="domain" description="Helicase C-terminal" evidence="10">
    <location>
        <begin position="1253"/>
        <end position="1417"/>
    </location>
</feature>
<dbReference type="GO" id="GO:0008270">
    <property type="term" value="F:zinc ion binding"/>
    <property type="evidence" value="ECO:0007669"/>
    <property type="project" value="UniProtKB-KW"/>
</dbReference>
<dbReference type="InterPro" id="IPR001650">
    <property type="entry name" value="Helicase_C-like"/>
</dbReference>
<comment type="similarity">
    <text evidence="1">Belongs to the SNF2/RAD54 helicase family.</text>
</comment>
<feature type="domain" description="RING-type" evidence="8">
    <location>
        <begin position="1134"/>
        <end position="1191"/>
    </location>
</feature>
<evidence type="ECO:0000256" key="3">
    <source>
        <dbReference type="ARBA" id="ARBA00022801"/>
    </source>
</evidence>
<gene>
    <name evidence="11" type="ORF">HANVADRAFT_53594</name>
</gene>
<dbReference type="InterPro" id="IPR050628">
    <property type="entry name" value="SNF2_RAD54_helicase_TF"/>
</dbReference>
<evidence type="ECO:0000256" key="2">
    <source>
        <dbReference type="ARBA" id="ARBA00022741"/>
    </source>
</evidence>
<evidence type="ECO:0000313" key="12">
    <source>
        <dbReference type="Proteomes" id="UP000092321"/>
    </source>
</evidence>
<dbReference type="GO" id="GO:0016787">
    <property type="term" value="F:hydrolase activity"/>
    <property type="evidence" value="ECO:0007669"/>
    <property type="project" value="UniProtKB-KW"/>
</dbReference>
<sequence>MPTNSRHDNDSESDFEIIAISNSNSNKIENFSSYEKHKTTSPEHSINNEENSLIENQDLSNENLNRNYESFLFNNMNNNNQMNEQLVSLKGNNPEDVNMEADELIYSDTIERSDNNNIDTINLSDIETQDNEIHLETSPEKQPNDSLKNSNISPNLTKNNFQLGEIEQNLRNNVNQKINTAIQEVMSKKETPAVVSNELMKFLIEAKSKYTVAIEDFQNKKLKLLTTKAVLERKIERKTSNNDNIGAERIKSKLNEVIGQIKNITQIITPVSSLFMFYQNAINSYESRIKQINSERQLKVKPGNFFDKSKEEPLPTRNSISDNKTADFKIRRHISKLYSEEEKPSMGDPTFSSTVIAETKDSYNIPPPVLQPTKQQALELLKTLDLENNGFNIEVLNSKRKMIEKANSDLKKQLTEKEPQNLKNIIEDETDNGNSIDFDMEKIAEPHFLPDSVVENLISVYLNKGGMNVSFSQLKEEYNNNVLANNDLTFLLTSPVTVPRFLVFDDPKKYPFDFNVLEIFLKSLEPSIYSGDINILSKMFLMFKAISGLLIRCRYAFYINFINCDDLQKKYKLREMTLKSSKSFDKINNTFKNLQLKNQYLLLQRGLNSILKYNAVYNAFVNKLHNYEIKLRSMGFPQLPDITTIINFLQIHRKKLLESKISSNNKEAIKSAKSLLKIDDDPTSSSKNITADDLRQLEKLIDEIKIANAQDEIDTPTEMNCVLMKHQKIGLFRLNHLENSSSKGGILGDEMGLGKTIQMIALMLINKQDISAQNNIDYEQSFTKAPTLIIAPVSLLHNWNFEIESKIKREYALSVTIFHESNKPSKFDDLKKFDVVLTSYGTLYSEYRKHLPEAIDKTHNSYVDFFGERRKLPPLPSLSFLSKLKKSTEYVSPFYEEGATFYRIILDEAHEIKNTSTGKSKACCLLSSQYRWCLTGTPVQNNVYDIYALLRFLRIRPYMKEIIFKEKIGKYLDLKKNKSDSTTSIEAKRSAERHLQALVARISLRRTKDTKLDDKPILELPELNDFKVDAQMDEGERMIYSQLEANIAEEARIVLNNPRSPMARKRPIFTLLLRLRQACIHYVLVKIGEIQSEIRDLGDFTYEEKWQIFKKYIRHHQVSIFAEVNKYLKGQEKCGSCKGLKNDYTTDLLESVYNPRCGHCICNDCFEGYCQTNYVVDEATRNVLIKCPLCTTKNPQDEWIPTRLFDLIINKGITDDADLEQKFDHYINQLVEDKKNETLLNMEELPISCKIQQILDIVTKIKKAEPNAKILIFCSFTYFFKILSYFVQNHLNMNFTQFDGTLNVHQKSAAIEEFRSNPDCNLMFISLKAGNVGLTLTMAHHVILVDPYWNPSVEDQAIGRAHRISQDKPVQVHRLLIENTVEDRILTIQQRKKELAGSILDSENMKDIANLGRRELGFLFGLNQLDDNRITNDTIGEANENV</sequence>
<dbReference type="Proteomes" id="UP000092321">
    <property type="component" value="Unassembled WGS sequence"/>
</dbReference>
<dbReference type="InterPro" id="IPR027417">
    <property type="entry name" value="P-loop_NTPase"/>
</dbReference>
<comment type="caution">
    <text evidence="11">The sequence shown here is derived from an EMBL/GenBank/DDBJ whole genome shotgun (WGS) entry which is preliminary data.</text>
</comment>
<dbReference type="InterPro" id="IPR049730">
    <property type="entry name" value="SNF2/RAD54-like_C"/>
</dbReference>
<evidence type="ECO:0000313" key="11">
    <source>
        <dbReference type="EMBL" id="OBA25865.1"/>
    </source>
</evidence>
<dbReference type="SMART" id="SM00490">
    <property type="entry name" value="HELICc"/>
    <property type="match status" value="1"/>
</dbReference>
<dbReference type="CDD" id="cd18793">
    <property type="entry name" value="SF2_C_SNF"/>
    <property type="match status" value="1"/>
</dbReference>
<dbReference type="InterPro" id="IPR001841">
    <property type="entry name" value="Znf_RING"/>
</dbReference>
<dbReference type="SMART" id="SM00487">
    <property type="entry name" value="DEXDc"/>
    <property type="match status" value="1"/>
</dbReference>
<dbReference type="GO" id="GO:0004386">
    <property type="term" value="F:helicase activity"/>
    <property type="evidence" value="ECO:0007669"/>
    <property type="project" value="UniProtKB-KW"/>
</dbReference>
<dbReference type="GO" id="GO:0005524">
    <property type="term" value="F:ATP binding"/>
    <property type="evidence" value="ECO:0007669"/>
    <property type="project" value="UniProtKB-KW"/>
</dbReference>
<evidence type="ECO:0000259" key="8">
    <source>
        <dbReference type="PROSITE" id="PS50089"/>
    </source>
</evidence>
<dbReference type="Gene3D" id="3.40.50.300">
    <property type="entry name" value="P-loop containing nucleotide triphosphate hydrolases"/>
    <property type="match status" value="1"/>
</dbReference>
<keyword evidence="6" id="KW-0862">Zinc</keyword>
<evidence type="ECO:0000256" key="4">
    <source>
        <dbReference type="ARBA" id="ARBA00022806"/>
    </source>
</evidence>
<dbReference type="Pfam" id="PF00271">
    <property type="entry name" value="Helicase_C"/>
    <property type="match status" value="1"/>
</dbReference>
<keyword evidence="5" id="KW-0067">ATP-binding</keyword>
<organism evidence="11 12">
    <name type="scientific">Hanseniaspora valbyensis NRRL Y-1626</name>
    <dbReference type="NCBI Taxonomy" id="766949"/>
    <lineage>
        <taxon>Eukaryota</taxon>
        <taxon>Fungi</taxon>
        <taxon>Dikarya</taxon>
        <taxon>Ascomycota</taxon>
        <taxon>Saccharomycotina</taxon>
        <taxon>Saccharomycetes</taxon>
        <taxon>Saccharomycodales</taxon>
        <taxon>Saccharomycodaceae</taxon>
        <taxon>Hanseniaspora</taxon>
    </lineage>
</organism>
<dbReference type="PROSITE" id="PS51194">
    <property type="entry name" value="HELICASE_CTER"/>
    <property type="match status" value="1"/>
</dbReference>
<keyword evidence="3 11" id="KW-0378">Hydrolase</keyword>
<feature type="compositionally biased region" description="Low complexity" evidence="7">
    <location>
        <begin position="43"/>
        <end position="56"/>
    </location>
</feature>
<evidence type="ECO:0000256" key="6">
    <source>
        <dbReference type="PROSITE-ProRule" id="PRU00175"/>
    </source>
</evidence>
<keyword evidence="2" id="KW-0547">Nucleotide-binding</keyword>
<dbReference type="PROSITE" id="PS51192">
    <property type="entry name" value="HELICASE_ATP_BIND_1"/>
    <property type="match status" value="1"/>
</dbReference>
<dbReference type="GO" id="GO:0008094">
    <property type="term" value="F:ATP-dependent activity, acting on DNA"/>
    <property type="evidence" value="ECO:0007669"/>
    <property type="project" value="TreeGrafter"/>
</dbReference>
<dbReference type="PANTHER" id="PTHR45626">
    <property type="entry name" value="TRANSCRIPTION TERMINATION FACTOR 2-RELATED"/>
    <property type="match status" value="1"/>
</dbReference>
<evidence type="ECO:0000259" key="9">
    <source>
        <dbReference type="PROSITE" id="PS51192"/>
    </source>
</evidence>
<feature type="compositionally biased region" description="Polar residues" evidence="7">
    <location>
        <begin position="144"/>
        <end position="156"/>
    </location>
</feature>
<keyword evidence="4" id="KW-0347">Helicase</keyword>
<feature type="region of interest" description="Disordered" evidence="7">
    <location>
        <begin position="34"/>
        <end position="56"/>
    </location>
</feature>
<keyword evidence="6" id="KW-0863">Zinc-finger</keyword>
<feature type="domain" description="Helicase ATP-binding" evidence="9">
    <location>
        <begin position="736"/>
        <end position="956"/>
    </location>
</feature>
<evidence type="ECO:0000256" key="1">
    <source>
        <dbReference type="ARBA" id="ARBA00007025"/>
    </source>
</evidence>
<dbReference type="SUPFAM" id="SSF52540">
    <property type="entry name" value="P-loop containing nucleoside triphosphate hydrolases"/>
    <property type="match status" value="2"/>
</dbReference>
<keyword evidence="6" id="KW-0479">Metal-binding</keyword>
<dbReference type="Gene3D" id="3.40.50.10810">
    <property type="entry name" value="Tandem AAA-ATPase domain"/>
    <property type="match status" value="2"/>
</dbReference>
<dbReference type="InterPro" id="IPR038718">
    <property type="entry name" value="SNF2-like_sf"/>
</dbReference>
<evidence type="ECO:0000256" key="7">
    <source>
        <dbReference type="SAM" id="MobiDB-lite"/>
    </source>
</evidence>
<evidence type="ECO:0000259" key="10">
    <source>
        <dbReference type="PROSITE" id="PS51194"/>
    </source>
</evidence>
<dbReference type="PROSITE" id="PS50089">
    <property type="entry name" value="ZF_RING_2"/>
    <property type="match status" value="1"/>
</dbReference>
<feature type="region of interest" description="Disordered" evidence="7">
    <location>
        <begin position="135"/>
        <end position="156"/>
    </location>
</feature>
<dbReference type="EMBL" id="LXPE01000037">
    <property type="protein sequence ID" value="OBA25865.1"/>
    <property type="molecule type" value="Genomic_DNA"/>
</dbReference>
<name>A0A1B7TAZ7_9ASCO</name>
<dbReference type="Pfam" id="PF00176">
    <property type="entry name" value="SNF2-rel_dom"/>
    <property type="match status" value="1"/>
</dbReference>
<dbReference type="GO" id="GO:0005737">
    <property type="term" value="C:cytoplasm"/>
    <property type="evidence" value="ECO:0007669"/>
    <property type="project" value="TreeGrafter"/>
</dbReference>
<dbReference type="CDD" id="cd18008">
    <property type="entry name" value="DEXDc_SHPRH-like"/>
    <property type="match status" value="1"/>
</dbReference>
<dbReference type="OrthoDB" id="423559at2759"/>
<dbReference type="GO" id="GO:0005634">
    <property type="term" value="C:nucleus"/>
    <property type="evidence" value="ECO:0007669"/>
    <property type="project" value="TreeGrafter"/>
</dbReference>
<dbReference type="InterPro" id="IPR014001">
    <property type="entry name" value="Helicase_ATP-bd"/>
</dbReference>
<protein>
    <submittedName>
        <fullName evidence="11">p-loop containing nucleoside triphosphate hydrolase protein</fullName>
    </submittedName>
</protein>
<dbReference type="InterPro" id="IPR013083">
    <property type="entry name" value="Znf_RING/FYVE/PHD"/>
</dbReference>
<accession>A0A1B7TAZ7</accession>
<reference evidence="12" key="1">
    <citation type="journal article" date="2016" name="Proc. Natl. Acad. Sci. U.S.A.">
        <title>Comparative genomics of biotechnologically important yeasts.</title>
        <authorList>
            <person name="Riley R."/>
            <person name="Haridas S."/>
            <person name="Wolfe K.H."/>
            <person name="Lopes M.R."/>
            <person name="Hittinger C.T."/>
            <person name="Goeker M."/>
            <person name="Salamov A.A."/>
            <person name="Wisecaver J.H."/>
            <person name="Long T.M."/>
            <person name="Calvey C.H."/>
            <person name="Aerts A.L."/>
            <person name="Barry K.W."/>
            <person name="Choi C."/>
            <person name="Clum A."/>
            <person name="Coughlan A.Y."/>
            <person name="Deshpande S."/>
            <person name="Douglass A.P."/>
            <person name="Hanson S.J."/>
            <person name="Klenk H.-P."/>
            <person name="LaButti K.M."/>
            <person name="Lapidus A."/>
            <person name="Lindquist E.A."/>
            <person name="Lipzen A.M."/>
            <person name="Meier-Kolthoff J.P."/>
            <person name="Ohm R.A."/>
            <person name="Otillar R.P."/>
            <person name="Pangilinan J.L."/>
            <person name="Peng Y."/>
            <person name="Rokas A."/>
            <person name="Rosa C.A."/>
            <person name="Scheuner C."/>
            <person name="Sibirny A.A."/>
            <person name="Slot J.C."/>
            <person name="Stielow J.B."/>
            <person name="Sun H."/>
            <person name="Kurtzman C.P."/>
            <person name="Blackwell M."/>
            <person name="Grigoriev I.V."/>
            <person name="Jeffries T.W."/>
        </authorList>
    </citation>
    <scope>NUCLEOTIDE SEQUENCE [LARGE SCALE GENOMIC DNA]</scope>
    <source>
        <strain evidence="12">NRRL Y-1626</strain>
    </source>
</reference>
<dbReference type="PANTHER" id="PTHR45626:SF16">
    <property type="entry name" value="ATP-DEPENDENT HELICASE ULS1"/>
    <property type="match status" value="1"/>
</dbReference>
<dbReference type="InterPro" id="IPR000330">
    <property type="entry name" value="SNF2_N"/>
</dbReference>
<proteinExistence type="inferred from homology"/>
<evidence type="ECO:0000256" key="5">
    <source>
        <dbReference type="ARBA" id="ARBA00022840"/>
    </source>
</evidence>